<evidence type="ECO:0000313" key="4">
    <source>
        <dbReference type="EMBL" id="TQE95277.1"/>
    </source>
</evidence>
<proteinExistence type="predicted"/>
<sequence length="203" mass="21356">MTAKTPGSPPGKGKAISLATLILALAIYLLLQANPGLVPVVNELLQTAAPADSATLAAPAETPPAEVGQAPSAGTSTPAPQQEAVPRPPATEIPATPSPLATTPKQSPPDDGLPTIAFDQLPQEAQETIALIDQGGPFPFSKDGSIFQNRERLLPLRPRGYYREYTVITPGEPDRGARRIVAGAGGELYYTDDHYASFKRVIR</sequence>
<evidence type="ECO:0000256" key="1">
    <source>
        <dbReference type="ARBA" id="ARBA00022722"/>
    </source>
</evidence>
<dbReference type="GO" id="GO:0004521">
    <property type="term" value="F:RNA endonuclease activity"/>
    <property type="evidence" value="ECO:0007669"/>
    <property type="project" value="InterPro"/>
</dbReference>
<accession>A0A540VEV9</accession>
<feature type="compositionally biased region" description="Low complexity" evidence="3">
    <location>
        <begin position="56"/>
        <end position="66"/>
    </location>
</feature>
<dbReference type="RefSeq" id="WP_141610555.1">
    <property type="nucleotide sequence ID" value="NZ_VIGC02000015.1"/>
</dbReference>
<gene>
    <name evidence="4" type="ORF">FKZ61_12960</name>
</gene>
<dbReference type="OrthoDB" id="9803442at2"/>
<dbReference type="GO" id="GO:0003723">
    <property type="term" value="F:RNA binding"/>
    <property type="evidence" value="ECO:0007669"/>
    <property type="project" value="InterPro"/>
</dbReference>
<dbReference type="InterPro" id="IPR000026">
    <property type="entry name" value="N1-like"/>
</dbReference>
<dbReference type="EMBL" id="VIGC01000015">
    <property type="protein sequence ID" value="TQE95277.1"/>
    <property type="molecule type" value="Genomic_DNA"/>
</dbReference>
<dbReference type="Pfam" id="PF00545">
    <property type="entry name" value="Ribonuclease"/>
    <property type="match status" value="1"/>
</dbReference>
<dbReference type="InterPro" id="IPR016191">
    <property type="entry name" value="Ribonuclease/ribotoxin"/>
</dbReference>
<dbReference type="InParanoid" id="A0A540VEV9"/>
<keyword evidence="5" id="KW-1185">Reference proteome</keyword>
<dbReference type="AlphaFoldDB" id="A0A540VEV9"/>
<reference evidence="4 5" key="1">
    <citation type="submission" date="2019-06" db="EMBL/GenBank/DDBJ databases">
        <title>Genome sequence of Litorilinea aerophila BAA-2444.</title>
        <authorList>
            <person name="Maclea K.S."/>
            <person name="Maurais E.G."/>
            <person name="Iannazzi L.C."/>
        </authorList>
    </citation>
    <scope>NUCLEOTIDE SEQUENCE [LARGE SCALE GENOMIC DNA]</scope>
    <source>
        <strain evidence="4 5">ATCC BAA-2444</strain>
    </source>
</reference>
<evidence type="ECO:0000256" key="2">
    <source>
        <dbReference type="ARBA" id="ARBA00022801"/>
    </source>
</evidence>
<comment type="caution">
    <text evidence="4">The sequence shown here is derived from an EMBL/GenBank/DDBJ whole genome shotgun (WGS) entry which is preliminary data.</text>
</comment>
<keyword evidence="2" id="KW-0378">Hydrolase</keyword>
<feature type="region of interest" description="Disordered" evidence="3">
    <location>
        <begin position="56"/>
        <end position="113"/>
    </location>
</feature>
<keyword evidence="1" id="KW-0540">Nuclease</keyword>
<protein>
    <submittedName>
        <fullName evidence="4">Uncharacterized protein</fullName>
    </submittedName>
</protein>
<dbReference type="Gene3D" id="3.10.450.30">
    <property type="entry name" value="Microbial ribonucleases"/>
    <property type="match status" value="1"/>
</dbReference>
<evidence type="ECO:0000256" key="3">
    <source>
        <dbReference type="SAM" id="MobiDB-lite"/>
    </source>
</evidence>
<organism evidence="4 5">
    <name type="scientific">Litorilinea aerophila</name>
    <dbReference type="NCBI Taxonomy" id="1204385"/>
    <lineage>
        <taxon>Bacteria</taxon>
        <taxon>Bacillati</taxon>
        <taxon>Chloroflexota</taxon>
        <taxon>Caldilineae</taxon>
        <taxon>Caldilineales</taxon>
        <taxon>Caldilineaceae</taxon>
        <taxon>Litorilinea</taxon>
    </lineage>
</organism>
<evidence type="ECO:0000313" key="5">
    <source>
        <dbReference type="Proteomes" id="UP000317371"/>
    </source>
</evidence>
<dbReference type="Proteomes" id="UP000317371">
    <property type="component" value="Unassembled WGS sequence"/>
</dbReference>
<name>A0A540VEV9_9CHLR</name>
<dbReference type="SUPFAM" id="SSF53933">
    <property type="entry name" value="Microbial ribonucleases"/>
    <property type="match status" value="1"/>
</dbReference>
<dbReference type="GO" id="GO:0016787">
    <property type="term" value="F:hydrolase activity"/>
    <property type="evidence" value="ECO:0007669"/>
    <property type="project" value="UniProtKB-KW"/>
</dbReference>